<sequence length="313" mass="34664">MANLRFFNRSAVFFSIICELSQAKRNRTVTKHAIDDISITADGSATSTYCGLNCKNGGYCTFKEYHDYPIKGNFGFYQACACRPGFHGGLCEKIVEECVAPHYKCNNGAPCKQSDGKLVCDCSFADEISTQAGVLCRDTVTTSCKTRDASIQSFCTNGGVCLSSNKNAYQNLMFKTPTTHEGCKCVAGFEGDHCEQLKNMPQSSLVVAEMNVAHLSHRNSAKAKTGVSIVLVIVACIFSVMLVRRKNRQRNSRNDSEERFNSFYMDTLAEDLGRLGRAEEEEPEKSDGGMIEEEYNEDDMESVLESIEDSQFV</sequence>
<evidence type="ECO:0000256" key="1">
    <source>
        <dbReference type="ARBA" id="ARBA00022536"/>
    </source>
</evidence>
<protein>
    <recommendedName>
        <fullName evidence="6 7">EGF-like domain-containing protein</fullName>
    </recommendedName>
</protein>
<dbReference type="Proteomes" id="UP001516023">
    <property type="component" value="Unassembled WGS sequence"/>
</dbReference>
<evidence type="ECO:0000259" key="7">
    <source>
        <dbReference type="PROSITE" id="PS01186"/>
    </source>
</evidence>
<gene>
    <name evidence="8" type="ORF">HJC23_013511</name>
</gene>
<keyword evidence="1" id="KW-0245">EGF-like domain</keyword>
<dbReference type="EMBL" id="JABMIG020000053">
    <property type="protein sequence ID" value="KAL3797679.1"/>
    <property type="molecule type" value="Genomic_DNA"/>
</dbReference>
<comment type="caution">
    <text evidence="8">The sequence shown here is derived from an EMBL/GenBank/DDBJ whole genome shotgun (WGS) entry which is preliminary data.</text>
</comment>
<feature type="transmembrane region" description="Helical" evidence="5">
    <location>
        <begin position="225"/>
        <end position="243"/>
    </location>
</feature>
<organism evidence="8 9">
    <name type="scientific">Cyclotella cryptica</name>
    <dbReference type="NCBI Taxonomy" id="29204"/>
    <lineage>
        <taxon>Eukaryota</taxon>
        <taxon>Sar</taxon>
        <taxon>Stramenopiles</taxon>
        <taxon>Ochrophyta</taxon>
        <taxon>Bacillariophyta</taxon>
        <taxon>Coscinodiscophyceae</taxon>
        <taxon>Thalassiosirophycidae</taxon>
        <taxon>Stephanodiscales</taxon>
        <taxon>Stephanodiscaceae</taxon>
        <taxon>Cyclotella</taxon>
    </lineage>
</organism>
<evidence type="ECO:0000313" key="9">
    <source>
        <dbReference type="Proteomes" id="UP001516023"/>
    </source>
</evidence>
<dbReference type="AlphaFoldDB" id="A0ABD3QBE2"/>
<dbReference type="Gene3D" id="2.10.25.10">
    <property type="entry name" value="Laminin"/>
    <property type="match status" value="2"/>
</dbReference>
<evidence type="ECO:0000256" key="3">
    <source>
        <dbReference type="ARBA" id="ARBA00023157"/>
    </source>
</evidence>
<dbReference type="InterPro" id="IPR000742">
    <property type="entry name" value="EGF"/>
</dbReference>
<keyword evidence="2" id="KW-0677">Repeat</keyword>
<keyword evidence="3" id="KW-1015">Disulfide bond</keyword>
<feature type="domain" description="EGF-like" evidence="6 7">
    <location>
        <begin position="80"/>
        <end position="91"/>
    </location>
</feature>
<feature type="region of interest" description="Disordered" evidence="4">
    <location>
        <begin position="273"/>
        <end position="313"/>
    </location>
</feature>
<keyword evidence="5" id="KW-0472">Membrane</keyword>
<dbReference type="InterPro" id="IPR051022">
    <property type="entry name" value="Notch_Cell-Fate_Det"/>
</dbReference>
<proteinExistence type="predicted"/>
<dbReference type="SMART" id="SM00181">
    <property type="entry name" value="EGF"/>
    <property type="match status" value="2"/>
</dbReference>
<reference evidence="8 9" key="1">
    <citation type="journal article" date="2020" name="G3 (Bethesda)">
        <title>Improved Reference Genome for Cyclotella cryptica CCMP332, a Model for Cell Wall Morphogenesis, Salinity Adaptation, and Lipid Production in Diatoms (Bacillariophyta).</title>
        <authorList>
            <person name="Roberts W.R."/>
            <person name="Downey K.M."/>
            <person name="Ruck E.C."/>
            <person name="Traller J.C."/>
            <person name="Alverson A.J."/>
        </authorList>
    </citation>
    <scope>NUCLEOTIDE SEQUENCE [LARGE SCALE GENOMIC DNA]</scope>
    <source>
        <strain evidence="8 9">CCMP332</strain>
    </source>
</reference>
<name>A0ABD3QBE2_9STRA</name>
<dbReference type="PROSITE" id="PS01186">
    <property type="entry name" value="EGF_2"/>
    <property type="match status" value="2"/>
</dbReference>
<accession>A0ABD3QBE2</accession>
<evidence type="ECO:0000256" key="5">
    <source>
        <dbReference type="SAM" id="Phobius"/>
    </source>
</evidence>
<keyword evidence="5" id="KW-0812">Transmembrane</keyword>
<feature type="domain" description="EGF-like" evidence="6 7">
    <location>
        <begin position="183"/>
        <end position="194"/>
    </location>
</feature>
<evidence type="ECO:0000259" key="6">
    <source>
        <dbReference type="PROSITE" id="PS00022"/>
    </source>
</evidence>
<evidence type="ECO:0000256" key="2">
    <source>
        <dbReference type="ARBA" id="ARBA00022737"/>
    </source>
</evidence>
<feature type="compositionally biased region" description="Acidic residues" evidence="4">
    <location>
        <begin position="279"/>
        <end position="313"/>
    </location>
</feature>
<evidence type="ECO:0000313" key="8">
    <source>
        <dbReference type="EMBL" id="KAL3797679.1"/>
    </source>
</evidence>
<dbReference type="PROSITE" id="PS00022">
    <property type="entry name" value="EGF_1"/>
    <property type="match status" value="2"/>
</dbReference>
<evidence type="ECO:0000256" key="4">
    <source>
        <dbReference type="SAM" id="MobiDB-lite"/>
    </source>
</evidence>
<dbReference type="PANTHER" id="PTHR24049">
    <property type="entry name" value="CRUMBS FAMILY MEMBER"/>
    <property type="match status" value="1"/>
</dbReference>
<keyword evidence="5" id="KW-1133">Transmembrane helix</keyword>
<keyword evidence="9" id="KW-1185">Reference proteome</keyword>